<dbReference type="EMBL" id="VTEH01000008">
    <property type="protein sequence ID" value="TYR75080.1"/>
    <property type="molecule type" value="Genomic_DNA"/>
</dbReference>
<gene>
    <name evidence="2" type="ORF">FZC79_11720</name>
</gene>
<dbReference type="Gene3D" id="3.10.180.10">
    <property type="entry name" value="2,3-Dihydroxybiphenyl 1,2-Dioxygenase, domain 1"/>
    <property type="match status" value="1"/>
</dbReference>
<dbReference type="PROSITE" id="PS51819">
    <property type="entry name" value="VOC"/>
    <property type="match status" value="1"/>
</dbReference>
<organism evidence="2 3">
    <name type="scientific">Rossellomorea vietnamensis</name>
    <dbReference type="NCBI Taxonomy" id="218284"/>
    <lineage>
        <taxon>Bacteria</taxon>
        <taxon>Bacillati</taxon>
        <taxon>Bacillota</taxon>
        <taxon>Bacilli</taxon>
        <taxon>Bacillales</taxon>
        <taxon>Bacillaceae</taxon>
        <taxon>Rossellomorea</taxon>
    </lineage>
</organism>
<dbReference type="InterPro" id="IPR029068">
    <property type="entry name" value="Glyas_Bleomycin-R_OHBP_Dase"/>
</dbReference>
<dbReference type="Proteomes" id="UP000323317">
    <property type="component" value="Unassembled WGS sequence"/>
</dbReference>
<evidence type="ECO:0000313" key="3">
    <source>
        <dbReference type="Proteomes" id="UP000323317"/>
    </source>
</evidence>
<feature type="domain" description="VOC" evidence="1">
    <location>
        <begin position="37"/>
        <end position="144"/>
    </location>
</feature>
<accession>A0A5D4KE43</accession>
<dbReference type="CDD" id="cd06587">
    <property type="entry name" value="VOC"/>
    <property type="match status" value="1"/>
</dbReference>
<comment type="caution">
    <text evidence="2">The sequence shown here is derived from an EMBL/GenBank/DDBJ whole genome shotgun (WGS) entry which is preliminary data.</text>
</comment>
<protein>
    <submittedName>
        <fullName evidence="2">VOC family protein</fullName>
    </submittedName>
</protein>
<dbReference type="SUPFAM" id="SSF54593">
    <property type="entry name" value="Glyoxalase/Bleomycin resistance protein/Dihydroxybiphenyl dioxygenase"/>
    <property type="match status" value="1"/>
</dbReference>
<evidence type="ECO:0000313" key="2">
    <source>
        <dbReference type="EMBL" id="TYR75080.1"/>
    </source>
</evidence>
<dbReference type="InterPro" id="IPR004360">
    <property type="entry name" value="Glyas_Fos-R_dOase_dom"/>
</dbReference>
<dbReference type="InterPro" id="IPR037523">
    <property type="entry name" value="VOC_core"/>
</dbReference>
<dbReference type="AlphaFoldDB" id="A0A5D4KE43"/>
<name>A0A5D4KE43_9BACI</name>
<proteinExistence type="predicted"/>
<evidence type="ECO:0000259" key="1">
    <source>
        <dbReference type="PROSITE" id="PS51819"/>
    </source>
</evidence>
<sequence length="144" mass="16334">MLNEDFYDFQAVRFNHVQRRKNTLLKVTKGDLRMFSRIDTVILNVKNLDDARKWYQETLELEEVFDGGNHVVFKVGQGETPITIIEGKTGASAVKPILFSEAIEETQLKLKGLGVEVGSLEQDGTVTFFSFSDPDGNKFEVCHF</sequence>
<reference evidence="2 3" key="1">
    <citation type="submission" date="2019-08" db="EMBL/GenBank/DDBJ databases">
        <title>Bacillus genomes from the desert of Cuatro Cienegas, Coahuila.</title>
        <authorList>
            <person name="Olmedo-Alvarez G."/>
        </authorList>
    </citation>
    <scope>NUCLEOTIDE SEQUENCE [LARGE SCALE GENOMIC DNA]</scope>
    <source>
        <strain evidence="2 3">CH40_1T</strain>
    </source>
</reference>
<dbReference type="Pfam" id="PF00903">
    <property type="entry name" value="Glyoxalase"/>
    <property type="match status" value="1"/>
</dbReference>